<feature type="compositionally biased region" description="Low complexity" evidence="8">
    <location>
        <begin position="288"/>
        <end position="317"/>
    </location>
</feature>
<feature type="region of interest" description="Disordered" evidence="8">
    <location>
        <begin position="13"/>
        <end position="32"/>
    </location>
</feature>
<organism evidence="10 11">
    <name type="scientific">Syncephalastrum racemosum</name>
    <name type="common">Filamentous fungus</name>
    <dbReference type="NCBI Taxonomy" id="13706"/>
    <lineage>
        <taxon>Eukaryota</taxon>
        <taxon>Fungi</taxon>
        <taxon>Fungi incertae sedis</taxon>
        <taxon>Mucoromycota</taxon>
        <taxon>Mucoromycotina</taxon>
        <taxon>Mucoromycetes</taxon>
        <taxon>Mucorales</taxon>
        <taxon>Syncephalastraceae</taxon>
        <taxon>Syncephalastrum</taxon>
    </lineage>
</organism>
<evidence type="ECO:0000256" key="7">
    <source>
        <dbReference type="RuleBase" id="RU004020"/>
    </source>
</evidence>
<dbReference type="InterPro" id="IPR036388">
    <property type="entry name" value="WH-like_DNA-bd_sf"/>
</dbReference>
<evidence type="ECO:0000256" key="8">
    <source>
        <dbReference type="SAM" id="MobiDB-lite"/>
    </source>
</evidence>
<evidence type="ECO:0000313" key="11">
    <source>
        <dbReference type="Proteomes" id="UP000242180"/>
    </source>
</evidence>
<keyword evidence="5" id="KW-0804">Transcription</keyword>
<dbReference type="SUPFAM" id="SSF46785">
    <property type="entry name" value="Winged helix' DNA-binding domain"/>
    <property type="match status" value="1"/>
</dbReference>
<keyword evidence="6" id="KW-0539">Nucleus</keyword>
<feature type="region of interest" description="Disordered" evidence="8">
    <location>
        <begin position="244"/>
        <end position="353"/>
    </location>
</feature>
<dbReference type="AlphaFoldDB" id="A0A1X2HUC6"/>
<accession>A0A1X2HUC6</accession>
<evidence type="ECO:0000259" key="9">
    <source>
        <dbReference type="SMART" id="SM00415"/>
    </source>
</evidence>
<keyword evidence="4" id="KW-0238">DNA-binding</keyword>
<dbReference type="SMART" id="SM00415">
    <property type="entry name" value="HSF"/>
    <property type="match status" value="1"/>
</dbReference>
<protein>
    <recommendedName>
        <fullName evidence="9">HSF-type DNA-binding domain-containing protein</fullName>
    </recommendedName>
</protein>
<dbReference type="PRINTS" id="PR00056">
    <property type="entry name" value="HSFDOMAIN"/>
</dbReference>
<feature type="compositionally biased region" description="Low complexity" evidence="8">
    <location>
        <begin position="245"/>
        <end position="276"/>
    </location>
</feature>
<dbReference type="Proteomes" id="UP000242180">
    <property type="component" value="Unassembled WGS sequence"/>
</dbReference>
<sequence>MSAINEYLEVQADPSDALSSTGSSPSFASRASFSSNASSFLPDEPIVGQANTSSSSRRSGKTVSSFITKLFSLVDDVRFQALVSWNPAGTSFLIRNVKKFAQIVLPEYFKHGNFSSFVRLLNMYGFHKVNKSARGQRGSEHEIWEFFHPQFRRGQPELLKDIKRKAMDSELLKRETGDYHQVFSMLQLSQTDLQRQFQALQTSFSNLLQGFEDTRKMQLQQQIMLRQIAERQGIDIKDMGGLAWPQQEPQQQSQRQFTPQEQSQPWMAAPMPQQQPNVTQSSNQPFIQLQQTPSSRQQQQSPQQRQQQQQQQQQQQPNVYVTDPNNAHDPWNDPDDWDMQTQQQPHPSQSPLFNMAINTPLPPSPVPNVFVSKPTDQFSQSIYNTEGSANGNNTLGLQFAADGF</sequence>
<dbReference type="InterPro" id="IPR000232">
    <property type="entry name" value="HSF_DNA-bd"/>
</dbReference>
<keyword evidence="11" id="KW-1185">Reference proteome</keyword>
<dbReference type="PANTHER" id="PTHR10015:SF427">
    <property type="entry name" value="HEAT SHOCK FACTOR PROTEIN"/>
    <property type="match status" value="1"/>
</dbReference>
<evidence type="ECO:0000256" key="2">
    <source>
        <dbReference type="ARBA" id="ARBA00006403"/>
    </source>
</evidence>
<evidence type="ECO:0000256" key="5">
    <source>
        <dbReference type="ARBA" id="ARBA00023163"/>
    </source>
</evidence>
<name>A0A1X2HUC6_SYNRA</name>
<dbReference type="Pfam" id="PF00447">
    <property type="entry name" value="HSF_DNA-bind"/>
    <property type="match status" value="1"/>
</dbReference>
<dbReference type="GO" id="GO:0005634">
    <property type="term" value="C:nucleus"/>
    <property type="evidence" value="ECO:0007669"/>
    <property type="project" value="UniProtKB-SubCell"/>
</dbReference>
<dbReference type="InParanoid" id="A0A1X2HUC6"/>
<feature type="compositionally biased region" description="Polar residues" evidence="8">
    <location>
        <begin position="277"/>
        <end position="287"/>
    </location>
</feature>
<evidence type="ECO:0000256" key="1">
    <source>
        <dbReference type="ARBA" id="ARBA00004123"/>
    </source>
</evidence>
<feature type="compositionally biased region" description="Low complexity" evidence="8">
    <location>
        <begin position="340"/>
        <end position="351"/>
    </location>
</feature>
<dbReference type="FunCoup" id="A0A1X2HUC6">
    <property type="interactions" value="254"/>
</dbReference>
<dbReference type="EMBL" id="MCGN01000001">
    <property type="protein sequence ID" value="ORZ03166.1"/>
    <property type="molecule type" value="Genomic_DNA"/>
</dbReference>
<evidence type="ECO:0000313" key="10">
    <source>
        <dbReference type="EMBL" id="ORZ03166.1"/>
    </source>
</evidence>
<dbReference type="InterPro" id="IPR036390">
    <property type="entry name" value="WH_DNA-bd_sf"/>
</dbReference>
<reference evidence="10 11" key="1">
    <citation type="submission" date="2016-07" db="EMBL/GenBank/DDBJ databases">
        <title>Pervasive Adenine N6-methylation of Active Genes in Fungi.</title>
        <authorList>
            <consortium name="DOE Joint Genome Institute"/>
            <person name="Mondo S.J."/>
            <person name="Dannebaum R.O."/>
            <person name="Kuo R.C."/>
            <person name="Labutti K."/>
            <person name="Haridas S."/>
            <person name="Kuo A."/>
            <person name="Salamov A."/>
            <person name="Ahrendt S.R."/>
            <person name="Lipzen A."/>
            <person name="Sullivan W."/>
            <person name="Andreopoulos W.B."/>
            <person name="Clum A."/>
            <person name="Lindquist E."/>
            <person name="Daum C."/>
            <person name="Ramamoorthy G.K."/>
            <person name="Gryganskyi A."/>
            <person name="Culley D."/>
            <person name="Magnuson J.K."/>
            <person name="James T.Y."/>
            <person name="O'Malley M.A."/>
            <person name="Stajich J.E."/>
            <person name="Spatafora J.W."/>
            <person name="Visel A."/>
            <person name="Grigoriev I.V."/>
        </authorList>
    </citation>
    <scope>NUCLEOTIDE SEQUENCE [LARGE SCALE GENOMIC DNA]</scope>
    <source>
        <strain evidence="10 11">NRRL 2496</strain>
    </source>
</reference>
<evidence type="ECO:0000256" key="3">
    <source>
        <dbReference type="ARBA" id="ARBA00023015"/>
    </source>
</evidence>
<dbReference type="OMA" id="FNMAINT"/>
<feature type="domain" description="HSF-type DNA-binding" evidence="9">
    <location>
        <begin position="62"/>
        <end position="165"/>
    </location>
</feature>
<dbReference type="OrthoDB" id="60033at2759"/>
<feature type="compositionally biased region" description="Low complexity" evidence="8">
    <location>
        <begin position="19"/>
        <end position="32"/>
    </location>
</feature>
<evidence type="ECO:0000256" key="4">
    <source>
        <dbReference type="ARBA" id="ARBA00023125"/>
    </source>
</evidence>
<dbReference type="FunFam" id="1.10.10.10:FF:000027">
    <property type="entry name" value="Heat shock transcription factor 1"/>
    <property type="match status" value="1"/>
</dbReference>
<proteinExistence type="inferred from homology"/>
<comment type="caution">
    <text evidence="10">The sequence shown here is derived from an EMBL/GenBank/DDBJ whole genome shotgun (WGS) entry which is preliminary data.</text>
</comment>
<dbReference type="STRING" id="13706.A0A1X2HUC6"/>
<comment type="similarity">
    <text evidence="2 7">Belongs to the HSF family.</text>
</comment>
<keyword evidence="3" id="KW-0805">Transcription regulation</keyword>
<dbReference type="GO" id="GO:0043565">
    <property type="term" value="F:sequence-specific DNA binding"/>
    <property type="evidence" value="ECO:0007669"/>
    <property type="project" value="InterPro"/>
</dbReference>
<dbReference type="PANTHER" id="PTHR10015">
    <property type="entry name" value="HEAT SHOCK TRANSCRIPTION FACTOR"/>
    <property type="match status" value="1"/>
</dbReference>
<evidence type="ECO:0000256" key="6">
    <source>
        <dbReference type="ARBA" id="ARBA00023242"/>
    </source>
</evidence>
<dbReference type="Gene3D" id="1.10.10.10">
    <property type="entry name" value="Winged helix-like DNA-binding domain superfamily/Winged helix DNA-binding domain"/>
    <property type="match status" value="1"/>
</dbReference>
<gene>
    <name evidence="10" type="ORF">BCR43DRAFT_38230</name>
</gene>
<comment type="subcellular location">
    <subcellularLocation>
        <location evidence="1">Nucleus</location>
    </subcellularLocation>
</comment>
<dbReference type="GO" id="GO:0003700">
    <property type="term" value="F:DNA-binding transcription factor activity"/>
    <property type="evidence" value="ECO:0007669"/>
    <property type="project" value="InterPro"/>
</dbReference>